<keyword evidence="9" id="KW-1185">Reference proteome</keyword>
<dbReference type="Pfam" id="PF00756">
    <property type="entry name" value="Esterase"/>
    <property type="match status" value="1"/>
</dbReference>
<dbReference type="OrthoDB" id="9775130at2"/>
<feature type="domain" description="Enterochelin esterase N-terminal" evidence="5">
    <location>
        <begin position="39"/>
        <end position="167"/>
    </location>
</feature>
<dbReference type="EMBL" id="JAWRCO010000001">
    <property type="protein sequence ID" value="MDW6003043.1"/>
    <property type="molecule type" value="Genomic_DNA"/>
</dbReference>
<name>A0A1Y6IUE7_9VIBR</name>
<dbReference type="InterPro" id="IPR013783">
    <property type="entry name" value="Ig-like_fold"/>
</dbReference>
<dbReference type="GO" id="GO:0005737">
    <property type="term" value="C:cytoplasm"/>
    <property type="evidence" value="ECO:0007669"/>
    <property type="project" value="UniProtKB-SubCell"/>
</dbReference>
<dbReference type="InterPro" id="IPR000801">
    <property type="entry name" value="Esterase-like"/>
</dbReference>
<gene>
    <name evidence="7" type="primary">fes</name>
    <name evidence="6" type="ORF">SBX37_09285</name>
    <name evidence="7" type="ORF">VIM7927_02567</name>
</gene>
<dbReference type="GO" id="GO:0006826">
    <property type="term" value="P:iron ion transport"/>
    <property type="evidence" value="ECO:0007669"/>
    <property type="project" value="InterPro"/>
</dbReference>
<comment type="similarity">
    <text evidence="4">Belongs to the Fes family.</text>
</comment>
<comment type="subcellular location">
    <subcellularLocation>
        <location evidence="1">Cytoplasm</location>
    </subcellularLocation>
</comment>
<keyword evidence="3 6" id="KW-0378">Hydrolase</keyword>
<sequence length="425" mass="48528">MYCNWLHQAHIGSPEWWSRLEQHGSPWITPAEDGGYWASFFWQDPQGSEQLSKIQRVWLNITGVTDHHQGKDPISLQRILQTDVWVAEIKLTPQWRGSYMFIPSMLDDDFQGNAEDMYTLRRWWQNTFVNGTEPAADKLNPARHWFGGRGHCVSPLSMPDAPPQTAWQSVDQGQESLSHSRLQTYQWHSQILGNSRDIWTLGLGQPTHTRPLAIILDGKFWTQQMPLPVALESLTQQHRLPPAVYLFIDSLDNQQRAHELPCNMQFWDAVENELLPQLSQWEACSCAAETTIIAGQSFGGLSAAFAILNKPHLATSAICQSSSFWWPNRHHDASDSFMINALQQQQFSHVPRKFFIEAGIREKLIYRANEQVVSLLKQANHQVIYRDVDGGHDALCWRGGLTDGLQAIWSGHHFLESGALSYEQI</sequence>
<evidence type="ECO:0000313" key="6">
    <source>
        <dbReference type="EMBL" id="MDW6003043.1"/>
    </source>
</evidence>
<reference evidence="6 9" key="2">
    <citation type="submission" date="2023-11" db="EMBL/GenBank/DDBJ databases">
        <title>Plant-associative lifestyle of Vibrio porteresiae and its evolutionary dynamics.</title>
        <authorList>
            <person name="Rameshkumar N."/>
            <person name="Kirti K."/>
        </authorList>
    </citation>
    <scope>NUCLEOTIDE SEQUENCE [LARGE SCALE GENOMIC DNA]</scope>
    <source>
        <strain evidence="6 9">MSSRF38</strain>
    </source>
</reference>
<proteinExistence type="inferred from homology"/>
<dbReference type="NCBIfam" id="NF007758">
    <property type="entry name" value="PRK10439.1"/>
    <property type="match status" value="1"/>
</dbReference>
<dbReference type="PANTHER" id="PTHR48098">
    <property type="entry name" value="ENTEROCHELIN ESTERASE-RELATED"/>
    <property type="match status" value="1"/>
</dbReference>
<dbReference type="Proteomes" id="UP001283366">
    <property type="component" value="Unassembled WGS sequence"/>
</dbReference>
<dbReference type="PANTHER" id="PTHR48098:SF3">
    <property type="entry name" value="IRON(III) ENTEROBACTIN ESTERASE"/>
    <property type="match status" value="1"/>
</dbReference>
<dbReference type="GO" id="GO:0005506">
    <property type="term" value="F:iron ion binding"/>
    <property type="evidence" value="ECO:0007669"/>
    <property type="project" value="InterPro"/>
</dbReference>
<evidence type="ECO:0000256" key="2">
    <source>
        <dbReference type="ARBA" id="ARBA00022490"/>
    </source>
</evidence>
<evidence type="ECO:0000313" key="9">
    <source>
        <dbReference type="Proteomes" id="UP001283366"/>
    </source>
</evidence>
<protein>
    <submittedName>
        <fullName evidence="7">Enterochelin esterase</fullName>
        <ecNumber evidence="6">3.1.1.-</ecNumber>
    </submittedName>
</protein>
<reference evidence="7 8" key="1">
    <citation type="submission" date="2017-05" db="EMBL/GenBank/DDBJ databases">
        <authorList>
            <person name="Song R."/>
            <person name="Chenine A.L."/>
            <person name="Ruprecht R.M."/>
        </authorList>
    </citation>
    <scope>NUCLEOTIDE SEQUENCE [LARGE SCALE GENOMIC DNA]</scope>
    <source>
        <strain evidence="7 8">CECT 7927</strain>
    </source>
</reference>
<dbReference type="EC" id="3.1.1.-" evidence="6"/>
<evidence type="ECO:0000256" key="4">
    <source>
        <dbReference type="ARBA" id="ARBA00024201"/>
    </source>
</evidence>
<accession>A0A1Y6IUE7</accession>
<dbReference type="SUPFAM" id="SSF53474">
    <property type="entry name" value="alpha/beta-Hydrolases"/>
    <property type="match status" value="1"/>
</dbReference>
<dbReference type="SUPFAM" id="SSF81296">
    <property type="entry name" value="E set domains"/>
    <property type="match status" value="1"/>
</dbReference>
<dbReference type="InterPro" id="IPR021764">
    <property type="entry name" value="Enterochelin_esterase_N"/>
</dbReference>
<evidence type="ECO:0000256" key="3">
    <source>
        <dbReference type="ARBA" id="ARBA00022801"/>
    </source>
</evidence>
<dbReference type="InterPro" id="IPR014756">
    <property type="entry name" value="Ig_E-set"/>
</dbReference>
<dbReference type="Gene3D" id="2.60.40.10">
    <property type="entry name" value="Immunoglobulins"/>
    <property type="match status" value="1"/>
</dbReference>
<dbReference type="EMBL" id="FXXI01000004">
    <property type="protein sequence ID" value="SMS01285.1"/>
    <property type="molecule type" value="Genomic_DNA"/>
</dbReference>
<dbReference type="InterPro" id="IPR029058">
    <property type="entry name" value="AB_hydrolase_fold"/>
</dbReference>
<dbReference type="AlphaFoldDB" id="A0A1Y6IUE7"/>
<dbReference type="Proteomes" id="UP000196125">
    <property type="component" value="Unassembled WGS sequence"/>
</dbReference>
<dbReference type="GO" id="GO:0008849">
    <property type="term" value="F:enterochelin esterase activity"/>
    <property type="evidence" value="ECO:0007669"/>
    <property type="project" value="InterPro"/>
</dbReference>
<evidence type="ECO:0000313" key="8">
    <source>
        <dbReference type="Proteomes" id="UP000196125"/>
    </source>
</evidence>
<evidence type="ECO:0000256" key="1">
    <source>
        <dbReference type="ARBA" id="ARBA00004496"/>
    </source>
</evidence>
<dbReference type="RefSeq" id="WP_087481326.1">
    <property type="nucleotide sequence ID" value="NZ_AP024883.1"/>
</dbReference>
<evidence type="ECO:0000313" key="7">
    <source>
        <dbReference type="EMBL" id="SMS01285.1"/>
    </source>
</evidence>
<keyword evidence="2" id="KW-0963">Cytoplasm</keyword>
<evidence type="ECO:0000259" key="5">
    <source>
        <dbReference type="Pfam" id="PF11806"/>
    </source>
</evidence>
<dbReference type="Pfam" id="PF11806">
    <property type="entry name" value="Enterochelin_N"/>
    <property type="match status" value="1"/>
</dbReference>
<dbReference type="InterPro" id="IPR050583">
    <property type="entry name" value="Mycobacterial_A85_antigen"/>
</dbReference>
<organism evidence="7 8">
    <name type="scientific">Vibrio mangrovi</name>
    <dbReference type="NCBI Taxonomy" id="474394"/>
    <lineage>
        <taxon>Bacteria</taxon>
        <taxon>Pseudomonadati</taxon>
        <taxon>Pseudomonadota</taxon>
        <taxon>Gammaproteobacteria</taxon>
        <taxon>Vibrionales</taxon>
        <taxon>Vibrionaceae</taxon>
        <taxon>Vibrio</taxon>
    </lineage>
</organism>
<dbReference type="Gene3D" id="3.40.50.1820">
    <property type="entry name" value="alpha/beta hydrolase"/>
    <property type="match status" value="1"/>
</dbReference>